<keyword evidence="10" id="KW-1185">Reference proteome</keyword>
<gene>
    <name evidence="9" type="ORF">C0Q70_21373</name>
</gene>
<comment type="function">
    <text evidence="8">Ligand for members of the frizzled family of seven transmembrane receptors.</text>
</comment>
<dbReference type="SMART" id="SM00097">
    <property type="entry name" value="WNT1"/>
    <property type="match status" value="1"/>
</dbReference>
<dbReference type="Pfam" id="PF00110">
    <property type="entry name" value="wnt"/>
    <property type="match status" value="2"/>
</dbReference>
<dbReference type="GO" id="GO:0005615">
    <property type="term" value="C:extracellular space"/>
    <property type="evidence" value="ECO:0007669"/>
    <property type="project" value="TreeGrafter"/>
</dbReference>
<name>A0A2T7NCB9_POMCA</name>
<keyword evidence="4" id="KW-0964">Secreted</keyword>
<comment type="caution">
    <text evidence="9">The sequence shown here is derived from an EMBL/GenBank/DDBJ whole genome shotgun (WGS) entry which is preliminary data.</text>
</comment>
<dbReference type="AlphaFoldDB" id="A0A2T7NCB9"/>
<comment type="similarity">
    <text evidence="2 8">Belongs to the Wnt family.</text>
</comment>
<dbReference type="InterPro" id="IPR005817">
    <property type="entry name" value="Wnt"/>
</dbReference>
<comment type="subcellular location">
    <subcellularLocation>
        <location evidence="1 8">Secreted</location>
        <location evidence="1 8">Extracellular space</location>
        <location evidence="1 8">Extracellular matrix</location>
    </subcellularLocation>
</comment>
<dbReference type="InterPro" id="IPR043158">
    <property type="entry name" value="Wnt_C"/>
</dbReference>
<dbReference type="PANTHER" id="PTHR12027:SF102">
    <property type="entry name" value="PROTEIN WNT"/>
    <property type="match status" value="1"/>
</dbReference>
<reference evidence="9 10" key="1">
    <citation type="submission" date="2018-04" db="EMBL/GenBank/DDBJ databases">
        <title>The genome of golden apple snail Pomacea canaliculata provides insight into stress tolerance and invasive adaptation.</title>
        <authorList>
            <person name="Liu C."/>
            <person name="Liu B."/>
            <person name="Ren Y."/>
            <person name="Zhang Y."/>
            <person name="Wang H."/>
            <person name="Li S."/>
            <person name="Jiang F."/>
            <person name="Yin L."/>
            <person name="Zhang G."/>
            <person name="Qian W."/>
            <person name="Fan W."/>
        </authorList>
    </citation>
    <scope>NUCLEOTIDE SEQUENCE [LARGE SCALE GENOMIC DNA]</scope>
    <source>
        <strain evidence="9">SZHN2017</strain>
        <tissue evidence="9">Muscle</tissue>
    </source>
</reference>
<dbReference type="PANTHER" id="PTHR12027">
    <property type="entry name" value="WNT RELATED"/>
    <property type="match status" value="1"/>
</dbReference>
<dbReference type="GO" id="GO:0030182">
    <property type="term" value="P:neuron differentiation"/>
    <property type="evidence" value="ECO:0007669"/>
    <property type="project" value="TreeGrafter"/>
</dbReference>
<evidence type="ECO:0000256" key="1">
    <source>
        <dbReference type="ARBA" id="ARBA00004498"/>
    </source>
</evidence>
<keyword evidence="5" id="KW-0272">Extracellular matrix</keyword>
<dbReference type="STRING" id="400727.A0A2T7NCB9"/>
<dbReference type="Proteomes" id="UP000245119">
    <property type="component" value="Linkage Group LG14"/>
</dbReference>
<dbReference type="GO" id="GO:0005109">
    <property type="term" value="F:frizzled binding"/>
    <property type="evidence" value="ECO:0007669"/>
    <property type="project" value="TreeGrafter"/>
</dbReference>
<keyword evidence="3 8" id="KW-0217">Developmental protein</keyword>
<keyword evidence="6 8" id="KW-0879">Wnt signaling pathway</keyword>
<protein>
    <recommendedName>
        <fullName evidence="8">Protein Wnt</fullName>
    </recommendedName>
</protein>
<evidence type="ECO:0000256" key="6">
    <source>
        <dbReference type="ARBA" id="ARBA00022687"/>
    </source>
</evidence>
<dbReference type="Gene3D" id="3.30.2460.20">
    <property type="match status" value="1"/>
</dbReference>
<evidence type="ECO:0000256" key="2">
    <source>
        <dbReference type="ARBA" id="ARBA00005683"/>
    </source>
</evidence>
<proteinExistence type="inferred from homology"/>
<evidence type="ECO:0000313" key="10">
    <source>
        <dbReference type="Proteomes" id="UP000245119"/>
    </source>
</evidence>
<sequence>MKRECLGVKYPREGLRVQHRRASLAHTIARACSIGVTTKCSCGVLPTGTPGESFKWGGCGDDVHFGTLVQQDLRRVLPQVQQGQGSEVDEVADGFTQLRDWHGGGQKQSVDGLQVSRGVRLVLHQDLLESSARLRQDRRHAQRAILLGRRGGRLQNYIYDCCVGCRVDSARYFYFCGVVKRRKRRKEGVLVPIQPGKRTFTEDELIYYAKSPDYCSPDDKTGSVGTRGRLCDPTTEGPGNCDSMCCGRGSDNFTMEVTERCECKYYWCCYVKWGEDLTPSRQLRVRSEGCTPRARADGEQEKLIPQHLQEMRQKFYGESPNPFPPSPGAP</sequence>
<evidence type="ECO:0000256" key="7">
    <source>
        <dbReference type="ARBA" id="ARBA00023157"/>
    </source>
</evidence>
<evidence type="ECO:0000256" key="4">
    <source>
        <dbReference type="ARBA" id="ARBA00022525"/>
    </source>
</evidence>
<evidence type="ECO:0000256" key="8">
    <source>
        <dbReference type="RuleBase" id="RU003500"/>
    </source>
</evidence>
<accession>A0A2T7NCB9</accession>
<dbReference type="GO" id="GO:0060070">
    <property type="term" value="P:canonical Wnt signaling pathway"/>
    <property type="evidence" value="ECO:0007669"/>
    <property type="project" value="TreeGrafter"/>
</dbReference>
<dbReference type="PRINTS" id="PR01349">
    <property type="entry name" value="WNTPROTEIN"/>
</dbReference>
<dbReference type="OrthoDB" id="5945655at2759"/>
<dbReference type="GO" id="GO:0045165">
    <property type="term" value="P:cell fate commitment"/>
    <property type="evidence" value="ECO:0007669"/>
    <property type="project" value="TreeGrafter"/>
</dbReference>
<evidence type="ECO:0000256" key="3">
    <source>
        <dbReference type="ARBA" id="ARBA00022473"/>
    </source>
</evidence>
<evidence type="ECO:0000313" key="9">
    <source>
        <dbReference type="EMBL" id="PVD18820.1"/>
    </source>
</evidence>
<dbReference type="GO" id="GO:0005125">
    <property type="term" value="F:cytokine activity"/>
    <property type="evidence" value="ECO:0007669"/>
    <property type="project" value="TreeGrafter"/>
</dbReference>
<keyword evidence="7" id="KW-1015">Disulfide bond</keyword>
<dbReference type="EMBL" id="PZQS01000014">
    <property type="protein sequence ID" value="PVD18820.1"/>
    <property type="molecule type" value="Genomic_DNA"/>
</dbReference>
<evidence type="ECO:0000256" key="5">
    <source>
        <dbReference type="ARBA" id="ARBA00022530"/>
    </source>
</evidence>
<organism evidence="9 10">
    <name type="scientific">Pomacea canaliculata</name>
    <name type="common">Golden apple snail</name>
    <dbReference type="NCBI Taxonomy" id="400727"/>
    <lineage>
        <taxon>Eukaryota</taxon>
        <taxon>Metazoa</taxon>
        <taxon>Spiralia</taxon>
        <taxon>Lophotrochozoa</taxon>
        <taxon>Mollusca</taxon>
        <taxon>Gastropoda</taxon>
        <taxon>Caenogastropoda</taxon>
        <taxon>Architaenioglossa</taxon>
        <taxon>Ampullarioidea</taxon>
        <taxon>Ampullariidae</taxon>
        <taxon>Pomacea</taxon>
    </lineage>
</organism>